<dbReference type="InParanoid" id="A0A1Q5PXN6"/>
<organism evidence="1 2">
    <name type="scientific">Buchananella hordeovulneris</name>
    <dbReference type="NCBI Taxonomy" id="52770"/>
    <lineage>
        <taxon>Bacteria</taxon>
        <taxon>Bacillati</taxon>
        <taxon>Actinomycetota</taxon>
        <taxon>Actinomycetes</taxon>
        <taxon>Actinomycetales</taxon>
        <taxon>Actinomycetaceae</taxon>
        <taxon>Buchananella</taxon>
    </lineage>
</organism>
<evidence type="ECO:0000313" key="2">
    <source>
        <dbReference type="Proteomes" id="UP000185612"/>
    </source>
</evidence>
<comment type="caution">
    <text evidence="1">The sequence shown here is derived from an EMBL/GenBank/DDBJ whole genome shotgun (WGS) entry which is preliminary data.</text>
</comment>
<accession>A0A1Q5PXN6</accession>
<dbReference type="AlphaFoldDB" id="A0A1Q5PXN6"/>
<protein>
    <recommendedName>
        <fullName evidence="3">Recombinase A</fullName>
    </recommendedName>
</protein>
<proteinExistence type="predicted"/>
<dbReference type="Proteomes" id="UP000185612">
    <property type="component" value="Unassembled WGS sequence"/>
</dbReference>
<keyword evidence="2" id="KW-1185">Reference proteome</keyword>
<dbReference type="RefSeq" id="WP_073822851.1">
    <property type="nucleotide sequence ID" value="NZ_MQVS01000002.1"/>
</dbReference>
<evidence type="ECO:0000313" key="1">
    <source>
        <dbReference type="EMBL" id="OKL52297.1"/>
    </source>
</evidence>
<reference evidence="2" key="1">
    <citation type="submission" date="2016-12" db="EMBL/GenBank/DDBJ databases">
        <authorList>
            <person name="Meng X."/>
        </authorList>
    </citation>
    <scope>NUCLEOTIDE SEQUENCE [LARGE SCALE GENOMIC DNA]</scope>
    <source>
        <strain evidence="2">DSM 20732</strain>
    </source>
</reference>
<evidence type="ECO:0008006" key="3">
    <source>
        <dbReference type="Google" id="ProtNLM"/>
    </source>
</evidence>
<gene>
    <name evidence="1" type="ORF">BSZ40_02080</name>
</gene>
<dbReference type="STRING" id="52770.BSZ40_02080"/>
<name>A0A1Q5PXN6_9ACTO</name>
<dbReference type="OrthoDB" id="3253383at2"/>
<sequence length="224" mass="23286">MSNRLAQARAALAAAEERVGVRKRPLAAPGGRPVPTVLHGLLGARCLGVAVSGSSALLLQVWAAAMRADDWGAIVGFPTLGWDAAREAGIDLGRVVAVPDPGSAAARVLGVLSEVGGVLVVGPTVQLSAPQQRTIGQKLWRQEGFLLSAQAWPGVPHVVAQKVTCPQLGLGEGRIAGASWRVTRADRPGYAPITVAWDGDGLQAASARRAERQVIALRQVRSGR</sequence>
<dbReference type="EMBL" id="MQVS01000002">
    <property type="protein sequence ID" value="OKL52297.1"/>
    <property type="molecule type" value="Genomic_DNA"/>
</dbReference>